<name>Q21Y25_ALBFT</name>
<evidence type="ECO:0000313" key="4">
    <source>
        <dbReference type="Proteomes" id="UP000008332"/>
    </source>
</evidence>
<dbReference type="HOGENOM" id="CLU_1711836_0_0_4"/>
<feature type="signal peptide" evidence="2">
    <location>
        <begin position="1"/>
        <end position="25"/>
    </location>
</feature>
<protein>
    <submittedName>
        <fullName evidence="3">Uncharacterized protein</fullName>
    </submittedName>
</protein>
<reference evidence="4" key="1">
    <citation type="submission" date="2006-02" db="EMBL/GenBank/DDBJ databases">
        <title>Complete sequence of chromosome of Rhodoferax ferrireducens DSM 15236.</title>
        <authorList>
            <person name="Copeland A."/>
            <person name="Lucas S."/>
            <person name="Lapidus A."/>
            <person name="Barry K."/>
            <person name="Detter J.C."/>
            <person name="Glavina del Rio T."/>
            <person name="Hammon N."/>
            <person name="Israni S."/>
            <person name="Pitluck S."/>
            <person name="Brettin T."/>
            <person name="Bruce D."/>
            <person name="Han C."/>
            <person name="Tapia R."/>
            <person name="Gilna P."/>
            <person name="Kiss H."/>
            <person name="Schmutz J."/>
            <person name="Larimer F."/>
            <person name="Land M."/>
            <person name="Kyrpides N."/>
            <person name="Ivanova N."/>
            <person name="Richardson P."/>
        </authorList>
    </citation>
    <scope>NUCLEOTIDE SEQUENCE [LARGE SCALE GENOMIC DNA]</scope>
    <source>
        <strain evidence="4">ATCC BAA-621 / DSM 15236 / T118</strain>
    </source>
</reference>
<keyword evidence="4" id="KW-1185">Reference proteome</keyword>
<sequence>MKISKSSLAKCLFSAAMLSGLGVMAQTTAAPTPATQTAPKQDFATDLAKADLAKQGITNPTSSQLASAVKSIQDQRASGLGWGQIANSLGLKLGDVVSAVNRSGMAESAGKPSAAGTGKAGGAGMSGSAGASGSAGGMGAGHGGMGGGAGGKK</sequence>
<gene>
    <name evidence="3" type="ordered locus">Rfer_1596</name>
</gene>
<feature type="region of interest" description="Disordered" evidence="1">
    <location>
        <begin position="105"/>
        <end position="153"/>
    </location>
</feature>
<feature type="chain" id="PRO_5004200157" evidence="2">
    <location>
        <begin position="26"/>
        <end position="153"/>
    </location>
</feature>
<evidence type="ECO:0000313" key="3">
    <source>
        <dbReference type="EMBL" id="ABD69328.1"/>
    </source>
</evidence>
<proteinExistence type="predicted"/>
<organism evidence="3 4">
    <name type="scientific">Albidiferax ferrireducens (strain ATCC BAA-621 / DSM 15236 / T118)</name>
    <name type="common">Rhodoferax ferrireducens</name>
    <dbReference type="NCBI Taxonomy" id="338969"/>
    <lineage>
        <taxon>Bacteria</taxon>
        <taxon>Pseudomonadati</taxon>
        <taxon>Pseudomonadota</taxon>
        <taxon>Betaproteobacteria</taxon>
        <taxon>Burkholderiales</taxon>
        <taxon>Comamonadaceae</taxon>
        <taxon>Rhodoferax</taxon>
    </lineage>
</organism>
<evidence type="ECO:0000256" key="1">
    <source>
        <dbReference type="SAM" id="MobiDB-lite"/>
    </source>
</evidence>
<feature type="compositionally biased region" description="Gly residues" evidence="1">
    <location>
        <begin position="133"/>
        <end position="153"/>
    </location>
</feature>
<dbReference type="EMBL" id="CP000267">
    <property type="protein sequence ID" value="ABD69328.1"/>
    <property type="molecule type" value="Genomic_DNA"/>
</dbReference>
<dbReference type="Proteomes" id="UP000008332">
    <property type="component" value="Chromosome"/>
</dbReference>
<dbReference type="OrthoDB" id="8596290at2"/>
<keyword evidence="2" id="KW-0732">Signal</keyword>
<dbReference type="AlphaFoldDB" id="Q21Y25"/>
<accession>Q21Y25</accession>
<feature type="compositionally biased region" description="Low complexity" evidence="1">
    <location>
        <begin position="108"/>
        <end position="117"/>
    </location>
</feature>
<evidence type="ECO:0000256" key="2">
    <source>
        <dbReference type="SAM" id="SignalP"/>
    </source>
</evidence>
<feature type="compositionally biased region" description="Gly residues" evidence="1">
    <location>
        <begin position="118"/>
        <end position="127"/>
    </location>
</feature>
<dbReference type="STRING" id="338969.Rfer_1596"/>
<dbReference type="eggNOG" id="ENOG5030IP1">
    <property type="taxonomic scope" value="Bacteria"/>
</dbReference>
<dbReference type="KEGG" id="rfr:Rfer_1596"/>